<dbReference type="InterPro" id="IPR052917">
    <property type="entry name" value="Stress-Dev_Protein"/>
</dbReference>
<reference evidence="2 3" key="1">
    <citation type="journal article" date="2013" name="Genome Announc.">
        <title>Complete Genome Sequence of Carnobacterium gilichinskyi Strain WN1359T (DSM 27470T).</title>
        <authorList>
            <person name="Leonard M.T."/>
            <person name="Panayotova N."/>
            <person name="Farmerie W.G."/>
            <person name="Triplett E.W."/>
            <person name="Nicholson W.L."/>
        </authorList>
    </citation>
    <scope>NUCLEOTIDE SEQUENCE [LARGE SCALE GENOMIC DNA]</scope>
    <source>
        <strain evidence="2 3">WN1359</strain>
    </source>
</reference>
<dbReference type="eggNOG" id="COG3871">
    <property type="taxonomic scope" value="Bacteria"/>
</dbReference>
<dbReference type="HOGENOM" id="CLU_133083_0_0_9"/>
<organism evidence="2 3">
    <name type="scientific">Carnobacterium inhibens subsp. gilichinskyi</name>
    <dbReference type="NCBI Taxonomy" id="1266845"/>
    <lineage>
        <taxon>Bacteria</taxon>
        <taxon>Bacillati</taxon>
        <taxon>Bacillota</taxon>
        <taxon>Bacilli</taxon>
        <taxon>Lactobacillales</taxon>
        <taxon>Carnobacteriaceae</taxon>
        <taxon>Carnobacterium</taxon>
    </lineage>
</organism>
<dbReference type="STRING" id="1266845.Q783_09350"/>
<dbReference type="SUPFAM" id="SSF50475">
    <property type="entry name" value="FMN-binding split barrel"/>
    <property type="match status" value="1"/>
</dbReference>
<dbReference type="PANTHER" id="PTHR34818">
    <property type="entry name" value="PROTEIN BLI-3"/>
    <property type="match status" value="1"/>
</dbReference>
<dbReference type="InterPro" id="IPR011576">
    <property type="entry name" value="Pyridox_Oxase_N"/>
</dbReference>
<dbReference type="Gene3D" id="2.30.110.10">
    <property type="entry name" value="Electron Transport, Fmn-binding Protein, Chain A"/>
    <property type="match status" value="1"/>
</dbReference>
<name>U5SBE6_9LACT</name>
<proteinExistence type="predicted"/>
<feature type="domain" description="Pyridoxamine 5'-phosphate oxidase N-terminal" evidence="1">
    <location>
        <begin position="6"/>
        <end position="125"/>
    </location>
</feature>
<sequence>MADEREKALKIIEKNNIGTLSTISGNKPVSRYMTFFNEGFILYTLTDKRTDKVEDLEENPNAFILLGYDTGLLNNKYVEIAGQVTITEDQSLIEHLWSPYMNLIFDGKDDPNIVILKIQPDTVTLRGTKDTEVISIDLN</sequence>
<accession>U5SBE6</accession>
<gene>
    <name evidence="2" type="ORF">Q783_09350</name>
</gene>
<dbReference type="PANTHER" id="PTHR34818:SF1">
    <property type="entry name" value="PROTEIN BLI-3"/>
    <property type="match status" value="1"/>
</dbReference>
<dbReference type="EMBL" id="CP006812">
    <property type="protein sequence ID" value="AGY82386.1"/>
    <property type="molecule type" value="Genomic_DNA"/>
</dbReference>
<dbReference type="Pfam" id="PF01243">
    <property type="entry name" value="PNPOx_N"/>
    <property type="match status" value="1"/>
</dbReference>
<protein>
    <submittedName>
        <fullName evidence="2">General stress protein</fullName>
    </submittedName>
</protein>
<evidence type="ECO:0000313" key="2">
    <source>
        <dbReference type="EMBL" id="AGY82386.1"/>
    </source>
</evidence>
<evidence type="ECO:0000313" key="3">
    <source>
        <dbReference type="Proteomes" id="UP000017469"/>
    </source>
</evidence>
<evidence type="ECO:0000259" key="1">
    <source>
        <dbReference type="Pfam" id="PF01243"/>
    </source>
</evidence>
<dbReference type="AlphaFoldDB" id="U5SBE6"/>
<dbReference type="RefSeq" id="WP_023179091.1">
    <property type="nucleotide sequence ID" value="NC_022606.1"/>
</dbReference>
<dbReference type="InterPro" id="IPR012349">
    <property type="entry name" value="Split_barrel_FMN-bd"/>
</dbReference>
<dbReference type="KEGG" id="caw:Q783_09350"/>
<dbReference type="Proteomes" id="UP000017469">
    <property type="component" value="Chromosome"/>
</dbReference>
<dbReference type="PATRIC" id="fig|1266845.5.peg.1763"/>